<keyword evidence="3" id="KW-0378">Hydrolase</keyword>
<feature type="region of interest" description="Disordered" evidence="5">
    <location>
        <begin position="86"/>
        <end position="132"/>
    </location>
</feature>
<dbReference type="PANTHER" id="PTHR32341">
    <property type="entry name" value="INTERFERON-INDUCIBLE GTPASE"/>
    <property type="match status" value="1"/>
</dbReference>
<evidence type="ECO:0000256" key="5">
    <source>
        <dbReference type="SAM" id="MobiDB-lite"/>
    </source>
</evidence>
<protein>
    <recommendedName>
        <fullName evidence="6">IRG-type G domain-containing protein</fullName>
    </recommendedName>
</protein>
<dbReference type="InterPro" id="IPR027417">
    <property type="entry name" value="P-loop_NTPase"/>
</dbReference>
<dbReference type="Proteomes" id="UP001642484">
    <property type="component" value="Unassembled WGS sequence"/>
</dbReference>
<evidence type="ECO:0000256" key="1">
    <source>
        <dbReference type="ARBA" id="ARBA00005429"/>
    </source>
</evidence>
<feature type="domain" description="IRG-type G" evidence="6">
    <location>
        <begin position="230"/>
        <end position="411"/>
    </location>
</feature>
<keyword evidence="4" id="KW-0342">GTP-binding</keyword>
<dbReference type="SMART" id="SM01340">
    <property type="entry name" value="DNA_mis_repair"/>
    <property type="match status" value="1"/>
</dbReference>
<dbReference type="PANTHER" id="PTHR32341:SF10">
    <property type="entry name" value="INTERFERON-INDUCIBLE GTPASE 5"/>
    <property type="match status" value="1"/>
</dbReference>
<keyword evidence="8" id="KW-1185">Reference proteome</keyword>
<dbReference type="Pfam" id="PF01119">
    <property type="entry name" value="DNA_mis_repair"/>
    <property type="match status" value="1"/>
</dbReference>
<evidence type="ECO:0000259" key="6">
    <source>
        <dbReference type="PROSITE" id="PS51716"/>
    </source>
</evidence>
<dbReference type="InterPro" id="IPR013507">
    <property type="entry name" value="DNA_mismatch_S5_2-like"/>
</dbReference>
<dbReference type="SUPFAM" id="SSF54211">
    <property type="entry name" value="Ribosomal protein S5 domain 2-like"/>
    <property type="match status" value="1"/>
</dbReference>
<comment type="similarity">
    <text evidence="1">Belongs to the TRAFAC class dynamin-like GTPase superfamily. IRG family.</text>
</comment>
<comment type="caution">
    <text evidence="7">The sequence shown here is derived from an EMBL/GenBank/DDBJ whole genome shotgun (WGS) entry which is preliminary data.</text>
</comment>
<reference evidence="7 8" key="1">
    <citation type="submission" date="2024-02" db="EMBL/GenBank/DDBJ databases">
        <authorList>
            <person name="Chen Y."/>
            <person name="Shah S."/>
            <person name="Dougan E. K."/>
            <person name="Thang M."/>
            <person name="Chan C."/>
        </authorList>
    </citation>
    <scope>NUCLEOTIDE SEQUENCE [LARGE SCALE GENOMIC DNA]</scope>
</reference>
<dbReference type="SUPFAM" id="SSF52540">
    <property type="entry name" value="P-loop containing nucleoside triphosphate hydrolases"/>
    <property type="match status" value="2"/>
</dbReference>
<evidence type="ECO:0000256" key="3">
    <source>
        <dbReference type="ARBA" id="ARBA00022801"/>
    </source>
</evidence>
<organism evidence="7 8">
    <name type="scientific">Durusdinium trenchii</name>
    <dbReference type="NCBI Taxonomy" id="1381693"/>
    <lineage>
        <taxon>Eukaryota</taxon>
        <taxon>Sar</taxon>
        <taxon>Alveolata</taxon>
        <taxon>Dinophyceae</taxon>
        <taxon>Suessiales</taxon>
        <taxon>Symbiodiniaceae</taxon>
        <taxon>Durusdinium</taxon>
    </lineage>
</organism>
<dbReference type="InterPro" id="IPR014721">
    <property type="entry name" value="Ribsml_uS5_D2-typ_fold_subgr"/>
</dbReference>
<keyword evidence="2" id="KW-0547">Nucleotide-binding</keyword>
<dbReference type="InterPro" id="IPR007743">
    <property type="entry name" value="Immunity-related_GTPase-like"/>
</dbReference>
<dbReference type="Gene3D" id="3.40.50.300">
    <property type="entry name" value="P-loop containing nucleotide triphosphate hydrolases"/>
    <property type="match status" value="2"/>
</dbReference>
<dbReference type="PROSITE" id="PS51716">
    <property type="entry name" value="G_IRG"/>
    <property type="match status" value="1"/>
</dbReference>
<accession>A0ABP0NQU7</accession>
<dbReference type="InterPro" id="IPR051515">
    <property type="entry name" value="IRG"/>
</dbReference>
<evidence type="ECO:0000256" key="4">
    <source>
        <dbReference type="ARBA" id="ARBA00023134"/>
    </source>
</evidence>
<sequence length="1499" mass="168251">MAGSDSGIFNWELLDEAATVTTLTLDQPEVDEKEKELGLAVETQTSVLSRPVNTRLAKARSIKEVNSSKGSEQGMGGGRSREIHHYHEDKESKELARRASEEAAALRESMMKERKRVQEQQHQLDQQHQETLRRLEQHAAEERAAAERRLREEEEKRRREAQEALQRLAEQEREAEARLVAEIQKERDNIQKQKHEKWLRLKRDYPIPAYLEPYVNEVTENAELDGARGRFVNVAMLGDSGTGKSSLIRAILKHFDITLPEDEMPKISMEGDGTLEPARFSLANLGQVSLWDLPGQGTTKICSRTYLCNMGLKYFDLVVIVTDGRWSEGDASLLAAIRFADIGCLVARSKVDLAVEAGKEDQGWSQQETLQHVSKKLQDQTGLTPGRIHLVTSRPRFWNEFGSVEILCQKLEGEVRASLAGESVEEMFDEPSRWSTVLALLNVLQYQPEVDHVSWTDSTGRYKRYSAMKLRGGVVVPSLARAAEEMVLNAIDAEASMVEQGPSELRRRLDRMALLRPQLALRLRTGPREVEIIDLKQEDVMSRMQRVLGLSCARALCRVQLSSSRSACSLEGVISRLKDGHASDQFMFLYINGRFVEETPIHTSIANFYATSSAIAAAFPSVEIPKEVGLQEPKMTCGFDVWIKENPQLLSQAYNEIKKCPNCGKPCAVTMALCNACGTALEEVAVSKSANLFVAFIYGVDKTAFPLRISIRLETRDILVFDDPLSITGAHVLSVPTDQYCADIRYLFTNPGAALALLQKMEDSAWIALTQNHLASPEWKQKALSAAGNEMPVDALREHVIMAFNLPPSQYQLHLQFMLPPLLPSHLGVFRRGAHFVRLRHFPLAYLKEALQKLHAAGQAFADASSLTAAELVERVNKFGVDYEKAHAQDMQRLEKSNALLANYDVADFTHAVKGDEVTDKHTMEKVEGPSAKELDGADKLVLQNYGRRLWSGTVNGSRATVGGLRGGFGCRRAHGAAWVPLVPLATKGLEIHGERGSLKEGPFSMCSGLAGPSVFRERCNTDVDSSAESRSGVDQTKFFERNPGIQAQCQSLGERQSCEMQFACFWERPKPCEDCNSGSCMPSCLEKYLQGFTQFRRSSAATLMLMDGGSPPQDGTLMWQSFNSKEKELLEAGGAKQFRQKKGDDIQAATDAMLLISDASQKVLNCWAVEGRFWYVNLWHPGLGLRSSTMCIPWCCSQAELESDLTGRFFNTLSGTDEQMQNITSMEVSHWADMPLEFVLIGLDGCGTTSLRRNLAKHPDINFTHLNVFSQDEDYFLVEMGRQTLPYMRQVERLVAHRAQMKAEKVGIYQPLMWQEELLEHLLANIPNLRVMVAVCDPLDRFERKLDLEAHAADILEQVHQKASDTRSTYFSEALRSWGRNFAGRALFIEKDMQAAPETLERITNFLGIRPFPQQVRFKRYNSRGRRRSRLCSHPNLVQNLKGLFEPEYNLLEEILGAAASERLRARRTRCEVPDDFKEDGHGCTLGSAFGLRFEKVS</sequence>
<evidence type="ECO:0000313" key="8">
    <source>
        <dbReference type="Proteomes" id="UP001642484"/>
    </source>
</evidence>
<dbReference type="InterPro" id="IPR020568">
    <property type="entry name" value="Ribosomal_Su5_D2-typ_SF"/>
</dbReference>
<dbReference type="Pfam" id="PF05049">
    <property type="entry name" value="IIGP"/>
    <property type="match status" value="1"/>
</dbReference>
<dbReference type="EMBL" id="CAXAMN010021951">
    <property type="protein sequence ID" value="CAK9064820.1"/>
    <property type="molecule type" value="Genomic_DNA"/>
</dbReference>
<dbReference type="InterPro" id="IPR030385">
    <property type="entry name" value="G_IRG_dom"/>
</dbReference>
<gene>
    <name evidence="7" type="ORF">CCMP2556_LOCUS31862</name>
</gene>
<name>A0ABP0NQU7_9DINO</name>
<evidence type="ECO:0000256" key="2">
    <source>
        <dbReference type="ARBA" id="ARBA00022741"/>
    </source>
</evidence>
<dbReference type="Gene3D" id="3.30.230.10">
    <property type="match status" value="1"/>
</dbReference>
<proteinExistence type="inferred from homology"/>
<feature type="compositionally biased region" description="Basic and acidic residues" evidence="5">
    <location>
        <begin position="86"/>
        <end position="119"/>
    </location>
</feature>
<evidence type="ECO:0000313" key="7">
    <source>
        <dbReference type="EMBL" id="CAK9064820.1"/>
    </source>
</evidence>